<feature type="compositionally biased region" description="Polar residues" evidence="1">
    <location>
        <begin position="1"/>
        <end position="13"/>
    </location>
</feature>
<dbReference type="EMBL" id="FNGL01000006">
    <property type="protein sequence ID" value="SDL06150.1"/>
    <property type="molecule type" value="Genomic_DNA"/>
</dbReference>
<feature type="region of interest" description="Disordered" evidence="1">
    <location>
        <begin position="1"/>
        <end position="28"/>
    </location>
</feature>
<gene>
    <name evidence="3" type="ORF">SAMN05216497_10616</name>
</gene>
<proteinExistence type="predicted"/>
<keyword evidence="3" id="KW-0966">Cell projection</keyword>
<feature type="domain" description="Flagellar hook-length control protein-like C-terminal" evidence="2">
    <location>
        <begin position="313"/>
        <end position="393"/>
    </location>
</feature>
<keyword evidence="4" id="KW-1185">Reference proteome</keyword>
<protein>
    <submittedName>
        <fullName evidence="3">Flagellar hook-length control protein FliK</fullName>
    </submittedName>
</protein>
<keyword evidence="3" id="KW-0282">Flagellum</keyword>
<evidence type="ECO:0000259" key="2">
    <source>
        <dbReference type="Pfam" id="PF02120"/>
    </source>
</evidence>
<dbReference type="Pfam" id="PF02120">
    <property type="entry name" value="Flg_hook"/>
    <property type="match status" value="1"/>
</dbReference>
<dbReference type="Proteomes" id="UP000198811">
    <property type="component" value="Unassembled WGS sequence"/>
</dbReference>
<dbReference type="InterPro" id="IPR038610">
    <property type="entry name" value="FliK-like_C_sf"/>
</dbReference>
<feature type="compositionally biased region" description="Basic and acidic residues" evidence="1">
    <location>
        <begin position="40"/>
        <end position="67"/>
    </location>
</feature>
<dbReference type="RefSeq" id="WP_089864755.1">
    <property type="nucleotide sequence ID" value="NZ_FNGL01000006.1"/>
</dbReference>
<organism evidence="3 4">
    <name type="scientific">Clostridium cochlearium</name>
    <dbReference type="NCBI Taxonomy" id="1494"/>
    <lineage>
        <taxon>Bacteria</taxon>
        <taxon>Bacillati</taxon>
        <taxon>Bacillota</taxon>
        <taxon>Clostridia</taxon>
        <taxon>Eubacteriales</taxon>
        <taxon>Clostridiaceae</taxon>
        <taxon>Clostridium</taxon>
    </lineage>
</organism>
<comment type="caution">
    <text evidence="3">The sequence shown here is derived from an EMBL/GenBank/DDBJ whole genome shotgun (WGS) entry which is preliminary data.</text>
</comment>
<name>A0ABY0QKG4_CLOCO</name>
<feature type="compositionally biased region" description="Basic and acidic residues" evidence="1">
    <location>
        <begin position="14"/>
        <end position="28"/>
    </location>
</feature>
<evidence type="ECO:0000313" key="3">
    <source>
        <dbReference type="EMBL" id="SDL06150.1"/>
    </source>
</evidence>
<evidence type="ECO:0000313" key="4">
    <source>
        <dbReference type="Proteomes" id="UP000198811"/>
    </source>
</evidence>
<sequence>MIKSVNEISFNKETNVKPRETKSNKGFDKFIKKFSQNKKGDGYLKSAKENTSHVEDKRGDGYLKSTKENTSQVKNKTTLDAKDIDMEVSKLEDTDIENSIKNTNEQLYLLIQNIFFQNIPEDIEGLLKEGNELSKTIEELVLNIVEDISKEENVDLNGINIKDLGLEEKVNKEEFKENLKAFLKNPKTEGETLKEIKSQISSLIKEEILPKEDANIKKDFNNTVVPKENLNVKVETKKEDLNQNSTEESFSKEENSEEAVLKNILGDKEDNKFSKAVNFMNQFNKVANVENLETENVENIVATKETLKTDVIKAVKYMELNNIKNLTVKINPKELGELVIRITMESGKMKANITANNKEAFNLLNANLQDITDKLQRGAVKIENFSLNLYEDTTFFSNDKEKGKEGFKGNKKNSTKVNAIENDIIENENSTEDLSNISILA</sequence>
<keyword evidence="3" id="KW-0969">Cilium</keyword>
<dbReference type="CDD" id="cd17470">
    <property type="entry name" value="T3SS_Flik_C"/>
    <property type="match status" value="1"/>
</dbReference>
<evidence type="ECO:0000256" key="1">
    <source>
        <dbReference type="SAM" id="MobiDB-lite"/>
    </source>
</evidence>
<dbReference type="Gene3D" id="3.30.750.140">
    <property type="match status" value="1"/>
</dbReference>
<feature type="region of interest" description="Disordered" evidence="1">
    <location>
        <begin position="40"/>
        <end position="69"/>
    </location>
</feature>
<accession>A0ABY0QKG4</accession>
<dbReference type="InterPro" id="IPR021136">
    <property type="entry name" value="Flagellar_hook_control-like_C"/>
</dbReference>
<reference evidence="3 4" key="1">
    <citation type="submission" date="2016-10" db="EMBL/GenBank/DDBJ databases">
        <authorList>
            <person name="Varghese N."/>
            <person name="Submissions S."/>
        </authorList>
    </citation>
    <scope>NUCLEOTIDE SEQUENCE [LARGE SCALE GENOMIC DNA]</scope>
    <source>
        <strain evidence="3 4">NLAE-zl-C224</strain>
    </source>
</reference>